<keyword evidence="2 7" id="KW-0808">Transferase</keyword>
<evidence type="ECO:0000259" key="6">
    <source>
        <dbReference type="Pfam" id="PF08100"/>
    </source>
</evidence>
<feature type="domain" description="O-methyltransferase dimerisation" evidence="6">
    <location>
        <begin position="12"/>
        <end position="86"/>
    </location>
</feature>
<evidence type="ECO:0000313" key="7">
    <source>
        <dbReference type="EMBL" id="ODS31047.1"/>
    </source>
</evidence>
<evidence type="ECO:0000313" key="8">
    <source>
        <dbReference type="Proteomes" id="UP000094056"/>
    </source>
</evidence>
<dbReference type="SUPFAM" id="SSF46785">
    <property type="entry name" value="Winged helix' DNA-binding domain"/>
    <property type="match status" value="1"/>
</dbReference>
<keyword evidence="3" id="KW-0949">S-adenosyl-L-methionine</keyword>
<keyword evidence="1 7" id="KW-0489">Methyltransferase</keyword>
<feature type="domain" description="O-methyltransferase C-terminal" evidence="5">
    <location>
        <begin position="128"/>
        <end position="312"/>
    </location>
</feature>
<dbReference type="AlphaFoldDB" id="A0A1E3X5Y7"/>
<evidence type="ECO:0000259" key="5">
    <source>
        <dbReference type="Pfam" id="PF00891"/>
    </source>
</evidence>
<dbReference type="GO" id="GO:0008171">
    <property type="term" value="F:O-methyltransferase activity"/>
    <property type="evidence" value="ECO:0007669"/>
    <property type="project" value="InterPro"/>
</dbReference>
<dbReference type="PROSITE" id="PS51683">
    <property type="entry name" value="SAM_OMT_II"/>
    <property type="match status" value="1"/>
</dbReference>
<dbReference type="InterPro" id="IPR029063">
    <property type="entry name" value="SAM-dependent_MTases_sf"/>
</dbReference>
<dbReference type="PANTHER" id="PTHR11746">
    <property type="entry name" value="O-METHYLTRANSFERASE"/>
    <property type="match status" value="1"/>
</dbReference>
<organism evidence="7 8">
    <name type="scientific">Candidatus Scalindua rubra</name>
    <dbReference type="NCBI Taxonomy" id="1872076"/>
    <lineage>
        <taxon>Bacteria</taxon>
        <taxon>Pseudomonadati</taxon>
        <taxon>Planctomycetota</taxon>
        <taxon>Candidatus Brocadiia</taxon>
        <taxon>Candidatus Brocadiales</taxon>
        <taxon>Candidatus Scalinduaceae</taxon>
        <taxon>Candidatus Scalindua</taxon>
    </lineage>
</organism>
<dbReference type="SUPFAM" id="SSF53335">
    <property type="entry name" value="S-adenosyl-L-methionine-dependent methyltransferases"/>
    <property type="match status" value="1"/>
</dbReference>
<dbReference type="EMBL" id="MAYW01000149">
    <property type="protein sequence ID" value="ODS31047.1"/>
    <property type="molecule type" value="Genomic_DNA"/>
</dbReference>
<dbReference type="Pfam" id="PF00891">
    <property type="entry name" value="Methyltransf_2"/>
    <property type="match status" value="1"/>
</dbReference>
<dbReference type="Proteomes" id="UP000094056">
    <property type="component" value="Unassembled WGS sequence"/>
</dbReference>
<dbReference type="InterPro" id="IPR001077">
    <property type="entry name" value="COMT_C"/>
</dbReference>
<dbReference type="InterPro" id="IPR016461">
    <property type="entry name" value="COMT-like"/>
</dbReference>
<dbReference type="GO" id="GO:0032259">
    <property type="term" value="P:methylation"/>
    <property type="evidence" value="ECO:0007669"/>
    <property type="project" value="UniProtKB-KW"/>
</dbReference>
<name>A0A1E3X5Y7_9BACT</name>
<dbReference type="InterPro" id="IPR036390">
    <property type="entry name" value="WH_DNA-bd_sf"/>
</dbReference>
<dbReference type="Gene3D" id="3.40.50.150">
    <property type="entry name" value="Vaccinia Virus protein VP39"/>
    <property type="match status" value="1"/>
</dbReference>
<evidence type="ECO:0000256" key="4">
    <source>
        <dbReference type="PIRSR" id="PIRSR005739-1"/>
    </source>
</evidence>
<dbReference type="GO" id="GO:0046983">
    <property type="term" value="F:protein dimerization activity"/>
    <property type="evidence" value="ECO:0007669"/>
    <property type="project" value="InterPro"/>
</dbReference>
<reference evidence="7 8" key="1">
    <citation type="submission" date="2016-07" db="EMBL/GenBank/DDBJ databases">
        <title>Draft genome of Scalindua rubra, obtained from a brine-seawater interface in the Red Sea, sheds light on salt adaptation in anammox bacteria.</title>
        <authorList>
            <person name="Speth D.R."/>
            <person name="Lagkouvardos I."/>
            <person name="Wang Y."/>
            <person name="Qian P.-Y."/>
            <person name="Dutilh B.E."/>
            <person name="Jetten M.S."/>
        </authorList>
    </citation>
    <scope>NUCLEOTIDE SEQUENCE [LARGE SCALE GENOMIC DNA]</scope>
    <source>
        <strain evidence="7">BSI-1</strain>
    </source>
</reference>
<protein>
    <submittedName>
        <fullName evidence="7">Methyltransferase</fullName>
    </submittedName>
</protein>
<gene>
    <name evidence="7" type="ORF">SCARUB_03832</name>
</gene>
<dbReference type="InterPro" id="IPR036388">
    <property type="entry name" value="WH-like_DNA-bd_sf"/>
</dbReference>
<evidence type="ECO:0000256" key="2">
    <source>
        <dbReference type="ARBA" id="ARBA00022679"/>
    </source>
</evidence>
<dbReference type="InterPro" id="IPR012967">
    <property type="entry name" value="COMT_dimerisation"/>
</dbReference>
<proteinExistence type="predicted"/>
<feature type="active site" description="Proton acceptor" evidence="4">
    <location>
        <position position="239"/>
    </location>
</feature>
<sequence length="331" mass="37596">MNNNDIQYLNEISYSYWKAQVLFVAVELDLFTLIEGKGKSCKTVTKTLRTNLRATEMFLNALVSLGLLSKVNGIYKNTAISNSYLVRNRSLYQGDRIHHFHNLWDYWSRLGVAVKTGKPTAYDDAEEEVDEHSLREFIKAMHNIGIVQAGEVCRKLHLRKYHRLLDLGGGQGTYAIKFVEKNPKMRAVVFDLPDVIKITKEHIKKSGMKGQVVTKSGDCLKDDFGKELYDIVFISNLLHIYKPNENQKILKKCWDSLSEKGIVVIQEFILNSAKTKPVFGTLFSLNMLIGTSGGSSYTGVEMRNWLKKTGFKKIKKINLNLDSGLIIGHKV</sequence>
<dbReference type="CDD" id="cd02440">
    <property type="entry name" value="AdoMet_MTases"/>
    <property type="match status" value="1"/>
</dbReference>
<accession>A0A1E3X5Y7</accession>
<comment type="caution">
    <text evidence="7">The sequence shown here is derived from an EMBL/GenBank/DDBJ whole genome shotgun (WGS) entry which is preliminary data.</text>
</comment>
<dbReference type="Gene3D" id="1.10.10.10">
    <property type="entry name" value="Winged helix-like DNA-binding domain superfamily/Winged helix DNA-binding domain"/>
    <property type="match status" value="1"/>
</dbReference>
<dbReference type="Pfam" id="PF08100">
    <property type="entry name" value="Dimerisation"/>
    <property type="match status" value="1"/>
</dbReference>
<dbReference type="PIRSF" id="PIRSF005739">
    <property type="entry name" value="O-mtase"/>
    <property type="match status" value="1"/>
</dbReference>
<evidence type="ECO:0000256" key="1">
    <source>
        <dbReference type="ARBA" id="ARBA00022603"/>
    </source>
</evidence>
<evidence type="ECO:0000256" key="3">
    <source>
        <dbReference type="ARBA" id="ARBA00022691"/>
    </source>
</evidence>